<dbReference type="SUPFAM" id="SSF55961">
    <property type="entry name" value="Bet v1-like"/>
    <property type="match status" value="1"/>
</dbReference>
<evidence type="ECO:0000256" key="4">
    <source>
        <dbReference type="ARBA" id="ARBA00023002"/>
    </source>
</evidence>
<evidence type="ECO:0000259" key="7">
    <source>
        <dbReference type="PROSITE" id="PS51296"/>
    </source>
</evidence>
<sequence length="411" mass="47257">MAVTERTQSYADLVADDPREFRVHGSVYTDAEVFGSEMDRIYERTWVYAGHESELPAAGDYKTVLVGTQPVVLSRHEDGKIYALYNRCRHRGAVVCRQERGHSNFFRCRIGMSQSTGYPDDFDRGAYGLVPVSRMANYRGLFFISLSDHGPTFDEHIGPARKYIDAWLGRSPVEQIELLLPPHRYEYPGNWKLQAENGYDGYHGNYVHLSWQRVLQLSKESTVEEVQRYRQEGAARGLLNGHGLLERPGSLNPASSWTARMMDRYPEYAEAMRAKYAETQLIDLSARRNIFIFPNLYLFDTHLRVIVPKAVNRTEVQLYVYALHGVPDAINDGRIRGHERFYGPAGFGAPDDIEVFTEVQTGAQARGNEWNLFSRGQHRERVENGERVGHTTDETPQRSLYRQWRLEMSRP</sequence>
<dbReference type="Pfam" id="PF00355">
    <property type="entry name" value="Rieske"/>
    <property type="match status" value="1"/>
</dbReference>
<dbReference type="GO" id="GO:0004497">
    <property type="term" value="F:monooxygenase activity"/>
    <property type="evidence" value="ECO:0007669"/>
    <property type="project" value="UniProtKB-ARBA"/>
</dbReference>
<accession>A0A537LE50</accession>
<organism evidence="8 9">
    <name type="scientific">Candidatus Segetimicrobium genomatis</name>
    <dbReference type="NCBI Taxonomy" id="2569760"/>
    <lineage>
        <taxon>Bacteria</taxon>
        <taxon>Bacillati</taxon>
        <taxon>Candidatus Sysuimicrobiota</taxon>
        <taxon>Candidatus Sysuimicrobiia</taxon>
        <taxon>Candidatus Sysuimicrobiales</taxon>
        <taxon>Candidatus Segetimicrobiaceae</taxon>
        <taxon>Candidatus Segetimicrobium</taxon>
    </lineage>
</organism>
<protein>
    <submittedName>
        <fullName evidence="8">Rieske 2Fe-2S domain-containing protein</fullName>
    </submittedName>
</protein>
<evidence type="ECO:0000256" key="3">
    <source>
        <dbReference type="ARBA" id="ARBA00022723"/>
    </source>
</evidence>
<dbReference type="PROSITE" id="PS51296">
    <property type="entry name" value="RIESKE"/>
    <property type="match status" value="1"/>
</dbReference>
<dbReference type="SUPFAM" id="SSF50022">
    <property type="entry name" value="ISP domain"/>
    <property type="match status" value="1"/>
</dbReference>
<reference evidence="8 9" key="1">
    <citation type="journal article" date="2019" name="Nat. Microbiol.">
        <title>Mediterranean grassland soil C-N compound turnover is dependent on rainfall and depth, and is mediated by genomically divergent microorganisms.</title>
        <authorList>
            <person name="Diamond S."/>
            <person name="Andeer P.F."/>
            <person name="Li Z."/>
            <person name="Crits-Christoph A."/>
            <person name="Burstein D."/>
            <person name="Anantharaman K."/>
            <person name="Lane K.R."/>
            <person name="Thomas B.C."/>
            <person name="Pan C."/>
            <person name="Northen T.R."/>
            <person name="Banfield J.F."/>
        </authorList>
    </citation>
    <scope>NUCLEOTIDE SEQUENCE [LARGE SCALE GENOMIC DNA]</scope>
    <source>
        <strain evidence="8">NP_4</strain>
    </source>
</reference>
<dbReference type="Gene3D" id="2.102.10.10">
    <property type="entry name" value="Rieske [2Fe-2S] iron-sulphur domain"/>
    <property type="match status" value="1"/>
</dbReference>
<name>A0A537LE50_9BACT</name>
<dbReference type="PANTHER" id="PTHR43756">
    <property type="entry name" value="CHOLINE MONOOXYGENASE, CHLOROPLASTIC"/>
    <property type="match status" value="1"/>
</dbReference>
<evidence type="ECO:0000256" key="5">
    <source>
        <dbReference type="ARBA" id="ARBA00023004"/>
    </source>
</evidence>
<dbReference type="PANTHER" id="PTHR43756:SF1">
    <property type="entry name" value="3-PHENYLPROPIONATE_CINNAMIC ACID DIOXYGENASE SUBUNIT ALPHA"/>
    <property type="match status" value="1"/>
</dbReference>
<evidence type="ECO:0000313" key="8">
    <source>
        <dbReference type="EMBL" id="TMJ06280.1"/>
    </source>
</evidence>
<dbReference type="InterPro" id="IPR001663">
    <property type="entry name" value="Rng_hydr_dOase-A"/>
</dbReference>
<evidence type="ECO:0000256" key="1">
    <source>
        <dbReference type="ARBA" id="ARBA00008751"/>
    </source>
</evidence>
<keyword evidence="5" id="KW-0408">Iron</keyword>
<dbReference type="InterPro" id="IPR015879">
    <property type="entry name" value="Ring_hydroxy_dOase_asu_C_dom"/>
</dbReference>
<evidence type="ECO:0000313" key="9">
    <source>
        <dbReference type="Proteomes" id="UP000319353"/>
    </source>
</evidence>
<gene>
    <name evidence="8" type="ORF">E6H01_02190</name>
</gene>
<keyword evidence="2" id="KW-0001">2Fe-2S</keyword>
<comment type="caution">
    <text evidence="8">The sequence shown here is derived from an EMBL/GenBank/DDBJ whole genome shotgun (WGS) entry which is preliminary data.</text>
</comment>
<evidence type="ECO:0000256" key="2">
    <source>
        <dbReference type="ARBA" id="ARBA00022714"/>
    </source>
</evidence>
<dbReference type="Gene3D" id="3.90.380.10">
    <property type="entry name" value="Naphthalene 1,2-dioxygenase Alpha Subunit, Chain A, domain 1"/>
    <property type="match status" value="1"/>
</dbReference>
<evidence type="ECO:0000256" key="6">
    <source>
        <dbReference type="ARBA" id="ARBA00023014"/>
    </source>
</evidence>
<dbReference type="InterPro" id="IPR036922">
    <property type="entry name" value="Rieske_2Fe-2S_sf"/>
</dbReference>
<dbReference type="EMBL" id="VBAL01000018">
    <property type="protein sequence ID" value="TMJ06280.1"/>
    <property type="molecule type" value="Genomic_DNA"/>
</dbReference>
<dbReference type="GO" id="GO:0051537">
    <property type="term" value="F:2 iron, 2 sulfur cluster binding"/>
    <property type="evidence" value="ECO:0007669"/>
    <property type="project" value="UniProtKB-KW"/>
</dbReference>
<proteinExistence type="inferred from homology"/>
<dbReference type="GO" id="GO:0016705">
    <property type="term" value="F:oxidoreductase activity, acting on paired donors, with incorporation or reduction of molecular oxygen"/>
    <property type="evidence" value="ECO:0007669"/>
    <property type="project" value="UniProtKB-ARBA"/>
</dbReference>
<keyword evidence="3" id="KW-0479">Metal-binding</keyword>
<dbReference type="Proteomes" id="UP000319353">
    <property type="component" value="Unassembled WGS sequence"/>
</dbReference>
<dbReference type="GO" id="GO:0005506">
    <property type="term" value="F:iron ion binding"/>
    <property type="evidence" value="ECO:0007669"/>
    <property type="project" value="InterPro"/>
</dbReference>
<dbReference type="AlphaFoldDB" id="A0A537LE50"/>
<dbReference type="PRINTS" id="PR00090">
    <property type="entry name" value="RNGDIOXGNASE"/>
</dbReference>
<keyword evidence="6" id="KW-0411">Iron-sulfur</keyword>
<comment type="similarity">
    <text evidence="1">Belongs to the bacterial ring-hydroxylating dioxygenase alpha subunit family.</text>
</comment>
<dbReference type="InterPro" id="IPR017941">
    <property type="entry name" value="Rieske_2Fe-2S"/>
</dbReference>
<feature type="domain" description="Rieske" evidence="7">
    <location>
        <begin position="47"/>
        <end position="108"/>
    </location>
</feature>
<dbReference type="Pfam" id="PF00848">
    <property type="entry name" value="Ring_hydroxyl_A"/>
    <property type="match status" value="1"/>
</dbReference>
<keyword evidence="4" id="KW-0560">Oxidoreductase</keyword>